<dbReference type="Pfam" id="PF14262">
    <property type="entry name" value="Cthe_2159"/>
    <property type="match status" value="1"/>
</dbReference>
<dbReference type="STRING" id="37658.SAMN05661086_02351"/>
<dbReference type="Proteomes" id="UP000199659">
    <property type="component" value="Unassembled WGS sequence"/>
</dbReference>
<protein>
    <recommendedName>
        <fullName evidence="5">Carbohydrate-binding domain-containing protein</fullName>
    </recommendedName>
</protein>
<reference evidence="3 4" key="1">
    <citation type="submission" date="2016-10" db="EMBL/GenBank/DDBJ databases">
        <authorList>
            <person name="de Groot N.N."/>
        </authorList>
    </citation>
    <scope>NUCLEOTIDE SEQUENCE [LARGE SCALE GENOMIC DNA]</scope>
    <source>
        <strain evidence="3 4">743A</strain>
    </source>
</reference>
<evidence type="ECO:0000313" key="4">
    <source>
        <dbReference type="Proteomes" id="UP000199659"/>
    </source>
</evidence>
<organism evidence="3 4">
    <name type="scientific">Anaeromicropila populeti</name>
    <dbReference type="NCBI Taxonomy" id="37658"/>
    <lineage>
        <taxon>Bacteria</taxon>
        <taxon>Bacillati</taxon>
        <taxon>Bacillota</taxon>
        <taxon>Clostridia</taxon>
        <taxon>Lachnospirales</taxon>
        <taxon>Lachnospiraceae</taxon>
        <taxon>Anaeromicropila</taxon>
    </lineage>
</organism>
<keyword evidence="2" id="KW-0732">Signal</keyword>
<evidence type="ECO:0000256" key="1">
    <source>
        <dbReference type="SAM" id="MobiDB-lite"/>
    </source>
</evidence>
<evidence type="ECO:0000256" key="2">
    <source>
        <dbReference type="SAM" id="SignalP"/>
    </source>
</evidence>
<dbReference type="InterPro" id="IPR025584">
    <property type="entry name" value="Cthe_2159"/>
</dbReference>
<evidence type="ECO:0008006" key="5">
    <source>
        <dbReference type="Google" id="ProtNLM"/>
    </source>
</evidence>
<dbReference type="AlphaFoldDB" id="A0A1I6KBT6"/>
<dbReference type="EMBL" id="FOYZ01000008">
    <property type="protein sequence ID" value="SFR88656.1"/>
    <property type="molecule type" value="Genomic_DNA"/>
</dbReference>
<feature type="chain" id="PRO_5039265944" description="Carbohydrate-binding domain-containing protein" evidence="2">
    <location>
        <begin position="22"/>
        <end position="394"/>
    </location>
</feature>
<accession>A0A1I6KBT6</accession>
<feature type="region of interest" description="Disordered" evidence="1">
    <location>
        <begin position="374"/>
        <end position="394"/>
    </location>
</feature>
<name>A0A1I6KBT6_9FIRM</name>
<feature type="compositionally biased region" description="Gly residues" evidence="1">
    <location>
        <begin position="378"/>
        <end position="388"/>
    </location>
</feature>
<feature type="signal peptide" evidence="2">
    <location>
        <begin position="1"/>
        <end position="21"/>
    </location>
</feature>
<dbReference type="PROSITE" id="PS51257">
    <property type="entry name" value="PROKAR_LIPOPROTEIN"/>
    <property type="match status" value="1"/>
</dbReference>
<dbReference type="OrthoDB" id="9812829at2"/>
<gene>
    <name evidence="3" type="ORF">SAMN05661086_02351</name>
</gene>
<evidence type="ECO:0000313" key="3">
    <source>
        <dbReference type="EMBL" id="SFR88656.1"/>
    </source>
</evidence>
<keyword evidence="4" id="KW-1185">Reference proteome</keyword>
<dbReference type="RefSeq" id="WP_092560976.1">
    <property type="nucleotide sequence ID" value="NZ_FOYZ01000008.1"/>
</dbReference>
<proteinExistence type="predicted"/>
<sequence length="394" mass="40587">MKSKKIIAIFLTILIIATASGCSSTQSSSTASTTENAVEGSALVTTELFSDRDYEQTADTSKAQYITVVGGEDITINEEGVYVISGDAEEVTIVVEAEETAKVQIVLDGVSITNTDAPAIYVKTGDKVFVTTTDSENDFEVTGTYSADGETNLDAVIFSKSDLVLNGIGTLNISSATGNGITSKDDLKITGGSYTITASKDGLEANDFVGITDGTIHINAGADAIHSENDEDDSQGSIYISGGTLEITAGDDGIRGTSVVQVDGGNINITSSVEGIEGTYIQINDGTITVYATDDGINATSKSTSYDVIIEVNGGNLTVEVGSGDTDAFDANGTIIINDGIVNVTANSGFDWDVAGELNGGTVTLNGEVITELPESMMGGGGKGGMGGNRSRWQ</sequence>